<keyword evidence="1" id="KW-0732">Signal</keyword>
<evidence type="ECO:0000256" key="1">
    <source>
        <dbReference type="SAM" id="SignalP"/>
    </source>
</evidence>
<sequence length="133" mass="15143">MQKILVLIVSVLVILLGLAAATEALPLSDMTQEEQYTDLDLLDDVNEYVKRISDNDFAQLRGPHISQFARNKAFLNRQRNALEYGQKRDAMSADTMDKRNLSQNDVSQSRAAYMNQMLAYRMMSQLLGEAGRR</sequence>
<evidence type="ECO:0000313" key="2">
    <source>
        <dbReference type="EMBL" id="AWU78774.1"/>
    </source>
</evidence>
<feature type="signal peptide" evidence="1">
    <location>
        <begin position="1"/>
        <end position="21"/>
    </location>
</feature>
<organism evidence="2">
    <name type="scientific">Stichopus japonicus</name>
    <name type="common">Sea cucumber</name>
    <dbReference type="NCBI Taxonomy" id="307972"/>
    <lineage>
        <taxon>Eukaryota</taxon>
        <taxon>Metazoa</taxon>
        <taxon>Echinodermata</taxon>
        <taxon>Eleutherozoa</taxon>
        <taxon>Echinozoa</taxon>
        <taxon>Holothuroidea</taxon>
        <taxon>Aspidochirotacea</taxon>
        <taxon>Aspidochirotida</taxon>
        <taxon>Stichopodidae</taxon>
        <taxon>Apostichopus</taxon>
    </lineage>
</organism>
<dbReference type="RefSeq" id="XP_071831228.1">
    <property type="nucleotide sequence ID" value="XM_071975127.1"/>
</dbReference>
<reference evidence="2" key="1">
    <citation type="submission" date="2017-06" db="EMBL/GenBank/DDBJ databases">
        <title>Neuropeptide precursors identification based on transcriptomic and neuropeptidomic analysis of circumoral nerve ring in sea cucumber.</title>
        <authorList>
            <person name="Chen M.Y."/>
            <person name="Hou Y.Y."/>
            <person name="Elphick M.R."/>
        </authorList>
    </citation>
    <scope>NUCLEOTIDE SEQUENCE</scope>
    <source>
        <tissue evidence="2">Circumoral nerve ring</tissue>
    </source>
</reference>
<feature type="chain" id="PRO_5016461958" evidence="1">
    <location>
        <begin position="22"/>
        <end position="133"/>
    </location>
</feature>
<proteinExistence type="evidence at transcript level"/>
<dbReference type="AlphaFoldDB" id="A0A2Z4C9Q2"/>
<dbReference type="GeneID" id="139969829"/>
<protein>
    <submittedName>
        <fullName evidence="2">Pigment-dispersing factor-like</fullName>
    </submittedName>
</protein>
<name>A0A2Z4C9Q2_STIJA</name>
<accession>A0A2Z4C9Q2</accession>
<dbReference type="EMBL" id="MF401990">
    <property type="protein sequence ID" value="AWU78774.1"/>
    <property type="molecule type" value="mRNA"/>
</dbReference>